<dbReference type="Proteomes" id="UP000054279">
    <property type="component" value="Unassembled WGS sequence"/>
</dbReference>
<evidence type="ECO:0000313" key="2">
    <source>
        <dbReference type="Proteomes" id="UP000054279"/>
    </source>
</evidence>
<evidence type="ECO:0000313" key="1">
    <source>
        <dbReference type="EMBL" id="KIJ30692.1"/>
    </source>
</evidence>
<sequence length="264" mass="29687">MHIVDGKMYKFGGFSINCLLGNNLLLKLDMQTKTWRRLSGTVQLKPDPSYPGWTKRALIDNTNIIESHGARRYKPVDRKVRPVPTYMPNPAAQQFKPIPLPHVLPLPFFPPPISEFRPTSRLTQERFDLLLKTIPHGFLSDTEIALLMHVVDRHQGAFAFTFTEKGIFKLPKALEQAVREAIIEQEQAGRFEPTTASYRSALFAILKKLGLGFNSSPRVEDFAEGLFGRAIYGSVDLYAGFDARILPVNSHPPTAFHSISGSKQ</sequence>
<keyword evidence="2" id="KW-1185">Reference proteome</keyword>
<name>A0A0C9UP55_SPHS4</name>
<dbReference type="AlphaFoldDB" id="A0A0C9UP55"/>
<reference evidence="1 2" key="1">
    <citation type="submission" date="2014-06" db="EMBL/GenBank/DDBJ databases">
        <title>Evolutionary Origins and Diversification of the Mycorrhizal Mutualists.</title>
        <authorList>
            <consortium name="DOE Joint Genome Institute"/>
            <consortium name="Mycorrhizal Genomics Consortium"/>
            <person name="Kohler A."/>
            <person name="Kuo A."/>
            <person name="Nagy L.G."/>
            <person name="Floudas D."/>
            <person name="Copeland A."/>
            <person name="Barry K.W."/>
            <person name="Cichocki N."/>
            <person name="Veneault-Fourrey C."/>
            <person name="LaButti K."/>
            <person name="Lindquist E.A."/>
            <person name="Lipzen A."/>
            <person name="Lundell T."/>
            <person name="Morin E."/>
            <person name="Murat C."/>
            <person name="Riley R."/>
            <person name="Ohm R."/>
            <person name="Sun H."/>
            <person name="Tunlid A."/>
            <person name="Henrissat B."/>
            <person name="Grigoriev I.V."/>
            <person name="Hibbett D.S."/>
            <person name="Martin F."/>
        </authorList>
    </citation>
    <scope>NUCLEOTIDE SEQUENCE [LARGE SCALE GENOMIC DNA]</scope>
    <source>
        <strain evidence="1 2">SS14</strain>
    </source>
</reference>
<dbReference type="EMBL" id="KN837256">
    <property type="protein sequence ID" value="KIJ30692.1"/>
    <property type="molecule type" value="Genomic_DNA"/>
</dbReference>
<dbReference type="OrthoDB" id="5599163at2759"/>
<accession>A0A0C9UP55</accession>
<protein>
    <submittedName>
        <fullName evidence="1">Uncharacterized protein</fullName>
    </submittedName>
</protein>
<dbReference type="SUPFAM" id="SSF56672">
    <property type="entry name" value="DNA/RNA polymerases"/>
    <property type="match status" value="1"/>
</dbReference>
<gene>
    <name evidence="1" type="ORF">M422DRAFT_267736</name>
</gene>
<proteinExistence type="predicted"/>
<organism evidence="1 2">
    <name type="scientific">Sphaerobolus stellatus (strain SS14)</name>
    <dbReference type="NCBI Taxonomy" id="990650"/>
    <lineage>
        <taxon>Eukaryota</taxon>
        <taxon>Fungi</taxon>
        <taxon>Dikarya</taxon>
        <taxon>Basidiomycota</taxon>
        <taxon>Agaricomycotina</taxon>
        <taxon>Agaricomycetes</taxon>
        <taxon>Phallomycetidae</taxon>
        <taxon>Geastrales</taxon>
        <taxon>Sphaerobolaceae</taxon>
        <taxon>Sphaerobolus</taxon>
    </lineage>
</organism>
<dbReference type="HOGENOM" id="CLU_1054375_0_0_1"/>
<dbReference type="InterPro" id="IPR043502">
    <property type="entry name" value="DNA/RNA_pol_sf"/>
</dbReference>